<comment type="caution">
    <text evidence="4">The sequence shown here is derived from an EMBL/GenBank/DDBJ whole genome shotgun (WGS) entry which is preliminary data.</text>
</comment>
<evidence type="ECO:0000313" key="5">
    <source>
        <dbReference type="Proteomes" id="UP001152173"/>
    </source>
</evidence>
<dbReference type="InterPro" id="IPR051158">
    <property type="entry name" value="Metallophosphoesterase_sf"/>
</dbReference>
<dbReference type="AlphaFoldDB" id="A0A9X3LGI0"/>
<dbReference type="PANTHER" id="PTHR31302">
    <property type="entry name" value="TRANSMEMBRANE PROTEIN WITH METALLOPHOSPHOESTERASE DOMAIN-RELATED"/>
    <property type="match status" value="1"/>
</dbReference>
<dbReference type="Gene3D" id="3.60.21.10">
    <property type="match status" value="1"/>
</dbReference>
<dbReference type="RefSeq" id="WP_269926655.1">
    <property type="nucleotide sequence ID" value="NZ_JAMKBJ010000008.1"/>
</dbReference>
<feature type="domain" description="Calcineurin-like phosphoesterase" evidence="3">
    <location>
        <begin position="46"/>
        <end position="206"/>
    </location>
</feature>
<dbReference type="SUPFAM" id="SSF56300">
    <property type="entry name" value="Metallo-dependent phosphatases"/>
    <property type="match status" value="1"/>
</dbReference>
<keyword evidence="5" id="KW-1185">Reference proteome</keyword>
<dbReference type="Pfam" id="PF00149">
    <property type="entry name" value="Metallophos"/>
    <property type="match status" value="1"/>
</dbReference>
<gene>
    <name evidence="4" type="ORF">M9R32_10250</name>
</gene>
<sequence length="271" mass="29779">MFRKLLKIIIVVACLIGFLYVNNHWLTVSHHTLASPEIPSTFDGYRIVQISDLHDATFGENQQRLVDKIKKEKPNMIVITGDLIDSNRYDLPNSLALIEKIVELTDVYYVIGNHEVATNDVEHIKEELTTRGVRVLSNETLNITRDGMSISLTGIEDPLTGATAAQMIGASNVPNDAFSILLAHRPEDFQTYKNAGIDATFSGHAHGGQFRLPFVGGLVAPGQGYFPTYTAGVHEEGQSTLIVSRGLGNSIIPIRLFNLPEIVVVTLKSSK</sequence>
<protein>
    <submittedName>
        <fullName evidence="4">Metallophosphoesterase</fullName>
    </submittedName>
</protein>
<dbReference type="GO" id="GO:0008758">
    <property type="term" value="F:UDP-2,3-diacylglucosamine hydrolase activity"/>
    <property type="evidence" value="ECO:0007669"/>
    <property type="project" value="TreeGrafter"/>
</dbReference>
<dbReference type="GO" id="GO:0046872">
    <property type="term" value="F:metal ion binding"/>
    <property type="evidence" value="ECO:0007669"/>
    <property type="project" value="UniProtKB-KW"/>
</dbReference>
<dbReference type="Proteomes" id="UP001152173">
    <property type="component" value="Unassembled WGS sequence"/>
</dbReference>
<evidence type="ECO:0000256" key="2">
    <source>
        <dbReference type="ARBA" id="ARBA00022801"/>
    </source>
</evidence>
<organism evidence="4 5">
    <name type="scientific">Paenisporosarcina quisquiliarum</name>
    <dbReference type="NCBI Taxonomy" id="365346"/>
    <lineage>
        <taxon>Bacteria</taxon>
        <taxon>Bacillati</taxon>
        <taxon>Bacillota</taxon>
        <taxon>Bacilli</taxon>
        <taxon>Bacillales</taxon>
        <taxon>Caryophanaceae</taxon>
        <taxon>Paenisporosarcina</taxon>
    </lineage>
</organism>
<keyword evidence="1" id="KW-0479">Metal-binding</keyword>
<keyword evidence="2" id="KW-0378">Hydrolase</keyword>
<evidence type="ECO:0000313" key="4">
    <source>
        <dbReference type="EMBL" id="MCZ8537562.1"/>
    </source>
</evidence>
<dbReference type="GO" id="GO:0016020">
    <property type="term" value="C:membrane"/>
    <property type="evidence" value="ECO:0007669"/>
    <property type="project" value="GOC"/>
</dbReference>
<evidence type="ECO:0000259" key="3">
    <source>
        <dbReference type="Pfam" id="PF00149"/>
    </source>
</evidence>
<dbReference type="EMBL" id="JAMKBJ010000008">
    <property type="protein sequence ID" value="MCZ8537562.1"/>
    <property type="molecule type" value="Genomic_DNA"/>
</dbReference>
<dbReference type="InterPro" id="IPR004843">
    <property type="entry name" value="Calcineurin-like_PHP"/>
</dbReference>
<name>A0A9X3LGI0_9BACL</name>
<evidence type="ECO:0000256" key="1">
    <source>
        <dbReference type="ARBA" id="ARBA00022723"/>
    </source>
</evidence>
<dbReference type="InterPro" id="IPR029052">
    <property type="entry name" value="Metallo-depent_PP-like"/>
</dbReference>
<dbReference type="PANTHER" id="PTHR31302:SF31">
    <property type="entry name" value="PHOSPHODIESTERASE YAEI"/>
    <property type="match status" value="1"/>
</dbReference>
<proteinExistence type="predicted"/>
<accession>A0A9X3LGI0</accession>
<dbReference type="GO" id="GO:0009245">
    <property type="term" value="P:lipid A biosynthetic process"/>
    <property type="evidence" value="ECO:0007669"/>
    <property type="project" value="TreeGrafter"/>
</dbReference>
<reference evidence="4" key="1">
    <citation type="submission" date="2022-05" db="EMBL/GenBank/DDBJ databases">
        <authorList>
            <person name="Colautti A."/>
            <person name="Iacumin L."/>
        </authorList>
    </citation>
    <scope>NUCLEOTIDE SEQUENCE</scope>
    <source>
        <strain evidence="4">SK 55</strain>
    </source>
</reference>
<dbReference type="CDD" id="cd07385">
    <property type="entry name" value="MPP_YkuE_C"/>
    <property type="match status" value="1"/>
</dbReference>